<evidence type="ECO:0000259" key="3">
    <source>
        <dbReference type="Pfam" id="PF13435"/>
    </source>
</evidence>
<evidence type="ECO:0000256" key="1">
    <source>
        <dbReference type="SAM" id="Coils"/>
    </source>
</evidence>
<dbReference type="Pfam" id="PF13435">
    <property type="entry name" value="Cytochrome_C554"/>
    <property type="match status" value="1"/>
</dbReference>
<feature type="domain" description="Cytochrome c-552/4" evidence="3">
    <location>
        <begin position="423"/>
        <end position="490"/>
    </location>
</feature>
<proteinExistence type="predicted"/>
<dbReference type="GO" id="GO:0016787">
    <property type="term" value="F:hydrolase activity"/>
    <property type="evidence" value="ECO:0007669"/>
    <property type="project" value="InterPro"/>
</dbReference>
<dbReference type="AlphaFoldDB" id="A0A0F6YIK8"/>
<dbReference type="Gene3D" id="1.10.1130.10">
    <property type="entry name" value="Flavocytochrome C3, Chain A"/>
    <property type="match status" value="1"/>
</dbReference>
<dbReference type="STRING" id="927083.DB32_003952"/>
<protein>
    <submittedName>
        <fullName evidence="4">Cytochrome c family protein</fullName>
    </submittedName>
</protein>
<keyword evidence="5" id="KW-1185">Reference proteome</keyword>
<dbReference type="PANTHER" id="PTHR11575:SF24">
    <property type="entry name" value="5'-NUCLEOTIDASE"/>
    <property type="match status" value="1"/>
</dbReference>
<dbReference type="InterPro" id="IPR006179">
    <property type="entry name" value="5_nucleotidase/apyrase"/>
</dbReference>
<dbReference type="Gene3D" id="3.60.21.10">
    <property type="match status" value="1"/>
</dbReference>
<feature type="chain" id="PRO_5002512457" evidence="2">
    <location>
        <begin position="23"/>
        <end position="556"/>
    </location>
</feature>
<dbReference type="SUPFAM" id="SSF56300">
    <property type="entry name" value="Metallo-dependent phosphatases"/>
    <property type="match status" value="1"/>
</dbReference>
<keyword evidence="2" id="KW-0732">Signal</keyword>
<dbReference type="InterPro" id="IPR036280">
    <property type="entry name" value="Multihaem_cyt_sf"/>
</dbReference>
<evidence type="ECO:0000313" key="4">
    <source>
        <dbReference type="EMBL" id="AKF06803.1"/>
    </source>
</evidence>
<organism evidence="4 5">
    <name type="scientific">Sandaracinus amylolyticus</name>
    <dbReference type="NCBI Taxonomy" id="927083"/>
    <lineage>
        <taxon>Bacteria</taxon>
        <taxon>Pseudomonadati</taxon>
        <taxon>Myxococcota</taxon>
        <taxon>Polyangia</taxon>
        <taxon>Polyangiales</taxon>
        <taxon>Sandaracinaceae</taxon>
        <taxon>Sandaracinus</taxon>
    </lineage>
</organism>
<evidence type="ECO:0000256" key="2">
    <source>
        <dbReference type="SAM" id="SignalP"/>
    </source>
</evidence>
<dbReference type="PANTHER" id="PTHR11575">
    <property type="entry name" value="5'-NUCLEOTIDASE-RELATED"/>
    <property type="match status" value="1"/>
</dbReference>
<dbReference type="Proteomes" id="UP000034883">
    <property type="component" value="Chromosome"/>
</dbReference>
<dbReference type="SUPFAM" id="SSF48695">
    <property type="entry name" value="Multiheme cytochromes"/>
    <property type="match status" value="1"/>
</dbReference>
<dbReference type="InterPro" id="IPR029052">
    <property type="entry name" value="Metallo-depent_PP-like"/>
</dbReference>
<feature type="signal peptide" evidence="2">
    <location>
        <begin position="1"/>
        <end position="22"/>
    </location>
</feature>
<dbReference type="InterPro" id="IPR023155">
    <property type="entry name" value="Cyt_c-552/4"/>
</dbReference>
<reference evidence="4 5" key="1">
    <citation type="submission" date="2015-03" db="EMBL/GenBank/DDBJ databases">
        <title>Genome assembly of Sandaracinus amylolyticus DSM 53668.</title>
        <authorList>
            <person name="Sharma G."/>
            <person name="Subramanian S."/>
        </authorList>
    </citation>
    <scope>NUCLEOTIDE SEQUENCE [LARGE SCALE GENOMIC DNA]</scope>
    <source>
        <strain evidence="4 5">DSM 53668</strain>
    </source>
</reference>
<dbReference type="CDD" id="cd08168">
    <property type="entry name" value="Cytochrom_C3"/>
    <property type="match status" value="1"/>
</dbReference>
<dbReference type="GO" id="GO:0009166">
    <property type="term" value="P:nucleotide catabolic process"/>
    <property type="evidence" value="ECO:0007669"/>
    <property type="project" value="InterPro"/>
</dbReference>
<sequence length="556" mass="59354">MLVGLVSLIALTLAGASCSGGARETTPSAPEVAEARLPRTDLRLLVVTDMMGYLEPCGCTSRPLGGIDRLAAAVRAQRSGDVPTLFLAAGDLFFDGTSHGVEAAEAATQEIWKAETIADVLGGLQLAAAVPGPLDLRFGARTFDALAERASFPLLAAGVQIARDAADPSTPAAAPRALQSRVVREVGGVRVGIVGLSEMTDVAGVIASETDLMEAARREVAAVRSEGAQLVVVLARAQRRTVRRIASDVEGIDFVVQGGLDTAEPHLPADTGAATILHASHHGQGLLVVDLARGERGVWMDASTWTRTAERDRLRAEADTLRARIGEWERDPNVSEADVVQQRARLAELEERIRAVTRAPEVVTPAFAARFVELAPEAERDATTTGVLDRYFRRVNEHNREAFASLVPRPAPEGQPSYVGTQACGSCHAEELAWWRTTMHGQAYRTLQERHKEYNLSCVGCHVTGYNQPGGSTVAHVGPLQDVGCENCHGPGSQHVADPQGALVNVRLDAPEEVCVRCHNTEHSDRFHYPTYRRMMMAPGHGMPSAPAQGAAAEGS</sequence>
<gene>
    <name evidence="4" type="ORF">DB32_003952</name>
</gene>
<accession>A0A0F6YIK8</accession>
<name>A0A0F6YIK8_9BACT</name>
<keyword evidence="1" id="KW-0175">Coiled coil</keyword>
<dbReference type="KEGG" id="samy:DB32_003952"/>
<feature type="coiled-coil region" evidence="1">
    <location>
        <begin position="311"/>
        <end position="359"/>
    </location>
</feature>
<dbReference type="EMBL" id="CP011125">
    <property type="protein sequence ID" value="AKF06803.1"/>
    <property type="molecule type" value="Genomic_DNA"/>
</dbReference>
<dbReference type="GO" id="GO:0030288">
    <property type="term" value="C:outer membrane-bounded periplasmic space"/>
    <property type="evidence" value="ECO:0007669"/>
    <property type="project" value="TreeGrafter"/>
</dbReference>
<evidence type="ECO:0000313" key="5">
    <source>
        <dbReference type="Proteomes" id="UP000034883"/>
    </source>
</evidence>